<comment type="caution">
    <text evidence="9">The sequence shown here is derived from an EMBL/GenBank/DDBJ whole genome shotgun (WGS) entry which is preliminary data.</text>
</comment>
<comment type="pathway">
    <text evidence="1">Nucleotide-sugar biosynthesis; UDP-alpha-D-glucuronate biosynthesis; UDP-alpha-D-glucuronate from UDP-alpha-D-glucose: step 1/1.</text>
</comment>
<evidence type="ECO:0000256" key="5">
    <source>
        <dbReference type="ARBA" id="ARBA00023027"/>
    </source>
</evidence>
<dbReference type="PANTHER" id="PTHR43750:SF3">
    <property type="entry name" value="UDP-GLUCOSE 6-DEHYDROGENASE TUAD"/>
    <property type="match status" value="1"/>
</dbReference>
<dbReference type="EMBL" id="JBHSXX010000001">
    <property type="protein sequence ID" value="MFC6866346.1"/>
    <property type="molecule type" value="Genomic_DNA"/>
</dbReference>
<dbReference type="InterPro" id="IPR001732">
    <property type="entry name" value="UDP-Glc/GDP-Man_DH_N"/>
</dbReference>
<evidence type="ECO:0000259" key="8">
    <source>
        <dbReference type="SMART" id="SM00984"/>
    </source>
</evidence>
<dbReference type="NCBIfam" id="TIGR03026">
    <property type="entry name" value="NDP-sugDHase"/>
    <property type="match status" value="1"/>
</dbReference>
<dbReference type="SUPFAM" id="SSF48179">
    <property type="entry name" value="6-phosphogluconate dehydrogenase C-terminal domain-like"/>
    <property type="match status" value="1"/>
</dbReference>
<evidence type="ECO:0000256" key="4">
    <source>
        <dbReference type="ARBA" id="ARBA00023002"/>
    </source>
</evidence>
<dbReference type="PIRSF" id="PIRSF000124">
    <property type="entry name" value="UDPglc_GDPman_dh"/>
    <property type="match status" value="1"/>
</dbReference>
<dbReference type="SMART" id="SM00984">
    <property type="entry name" value="UDPG_MGDP_dh_C"/>
    <property type="match status" value="1"/>
</dbReference>
<dbReference type="PIRSF" id="PIRSF500134">
    <property type="entry name" value="UDPglc_DH_bac"/>
    <property type="match status" value="1"/>
</dbReference>
<keyword evidence="4 7" id="KW-0560">Oxidoreductase</keyword>
<dbReference type="InterPro" id="IPR017476">
    <property type="entry name" value="UDP-Glc/GDP-Man"/>
</dbReference>
<evidence type="ECO:0000313" key="10">
    <source>
        <dbReference type="Proteomes" id="UP001596337"/>
    </source>
</evidence>
<feature type="domain" description="UDP-glucose/GDP-mannose dehydrogenase C-terminal" evidence="8">
    <location>
        <begin position="321"/>
        <end position="422"/>
    </location>
</feature>
<evidence type="ECO:0000313" key="9">
    <source>
        <dbReference type="EMBL" id="MFC6866346.1"/>
    </source>
</evidence>
<evidence type="ECO:0000256" key="7">
    <source>
        <dbReference type="PIRNR" id="PIRNR000124"/>
    </source>
</evidence>
<accession>A0ABW2BTQ7</accession>
<keyword evidence="10" id="KW-1185">Reference proteome</keyword>
<protein>
    <recommendedName>
        <fullName evidence="3 7">UDP-glucose 6-dehydrogenase</fullName>
        <ecNumber evidence="3 7">1.1.1.22</ecNumber>
    </recommendedName>
</protein>
<dbReference type="InterPro" id="IPR036291">
    <property type="entry name" value="NAD(P)-bd_dom_sf"/>
</dbReference>
<proteinExistence type="inferred from homology"/>
<dbReference type="InterPro" id="IPR008927">
    <property type="entry name" value="6-PGluconate_DH-like_C_sf"/>
</dbReference>
<gene>
    <name evidence="9" type="ORF">ACFQGD_04235</name>
</gene>
<dbReference type="Gene3D" id="1.20.5.100">
    <property type="entry name" value="Cytochrome c1, transmembrane anchor, C-terminal"/>
    <property type="match status" value="1"/>
</dbReference>
<name>A0ABW2BTQ7_9PSEU</name>
<dbReference type="InterPro" id="IPR028357">
    <property type="entry name" value="UDPglc_DH_bac"/>
</dbReference>
<dbReference type="Pfam" id="PF03720">
    <property type="entry name" value="UDPG_MGDP_dh_C"/>
    <property type="match status" value="1"/>
</dbReference>
<sequence>MDERICVIGTGYLGATHAACMAELGFEVLGVDVDERKVAMLSEGIVPFAEPGLDDLVSRHVRHGGLRFTTSLAEAAEFATVHFVCVGTPQARDGHGADLGAVFSVVEGLAPLLSQDCLIVGKSTVPAGTAARLTERLAALTPSGVDAEVAWNPEFLREGHAIEDTVRPDRLVLGVASAEAEKILRQLYRQPIREGVPVVVTDVPTAELSKLAANAFLATKISFINAMAEMSDLVGADVVSLADVLGYDDRIGRRGLSAGIGFGGGCLPKDIRALTAQAEELGAGAGELLSAVDVANLRMRERVVELAVEACDSDPRGRQVAVLGAAFKPLSDDVRDSPALHVATTLRGLGARVRVFDPVANDSASRVAPALDYVDSARAAVTGADLVLHLTEWPEFRTLDPLTLGSAVNRRRIVDGRNGLDPDRWRLAGWSYRALGRP</sequence>
<keyword evidence="5 7" id="KW-0520">NAD</keyword>
<dbReference type="RefSeq" id="WP_345399831.1">
    <property type="nucleotide sequence ID" value="NZ_BAABLA010000094.1"/>
</dbReference>
<dbReference type="SUPFAM" id="SSF52413">
    <property type="entry name" value="UDP-glucose/GDP-mannose dehydrogenase C-terminal domain"/>
    <property type="match status" value="1"/>
</dbReference>
<dbReference type="Pfam" id="PF03721">
    <property type="entry name" value="UDPG_MGDP_dh_N"/>
    <property type="match status" value="1"/>
</dbReference>
<dbReference type="SUPFAM" id="SSF51735">
    <property type="entry name" value="NAD(P)-binding Rossmann-fold domains"/>
    <property type="match status" value="1"/>
</dbReference>
<evidence type="ECO:0000256" key="2">
    <source>
        <dbReference type="ARBA" id="ARBA00006601"/>
    </source>
</evidence>
<dbReference type="PANTHER" id="PTHR43750">
    <property type="entry name" value="UDP-GLUCOSE 6-DEHYDROGENASE TUAD"/>
    <property type="match status" value="1"/>
</dbReference>
<dbReference type="GO" id="GO:0016491">
    <property type="term" value="F:oxidoreductase activity"/>
    <property type="evidence" value="ECO:0007669"/>
    <property type="project" value="UniProtKB-KW"/>
</dbReference>
<comment type="catalytic activity">
    <reaction evidence="6 7">
        <text>UDP-alpha-D-glucose + 2 NAD(+) + H2O = UDP-alpha-D-glucuronate + 2 NADH + 3 H(+)</text>
        <dbReference type="Rhea" id="RHEA:23596"/>
        <dbReference type="ChEBI" id="CHEBI:15377"/>
        <dbReference type="ChEBI" id="CHEBI:15378"/>
        <dbReference type="ChEBI" id="CHEBI:57540"/>
        <dbReference type="ChEBI" id="CHEBI:57945"/>
        <dbReference type="ChEBI" id="CHEBI:58052"/>
        <dbReference type="ChEBI" id="CHEBI:58885"/>
        <dbReference type="EC" id="1.1.1.22"/>
    </reaction>
</comment>
<dbReference type="InterPro" id="IPR036220">
    <property type="entry name" value="UDP-Glc/GDP-Man_DH_C_sf"/>
</dbReference>
<evidence type="ECO:0000256" key="1">
    <source>
        <dbReference type="ARBA" id="ARBA00004701"/>
    </source>
</evidence>
<evidence type="ECO:0000256" key="3">
    <source>
        <dbReference type="ARBA" id="ARBA00012954"/>
    </source>
</evidence>
<dbReference type="Gene3D" id="3.40.50.720">
    <property type="entry name" value="NAD(P)-binding Rossmann-like Domain"/>
    <property type="match status" value="2"/>
</dbReference>
<dbReference type="InterPro" id="IPR014026">
    <property type="entry name" value="UDP-Glc/GDP-Man_DH_dimer"/>
</dbReference>
<dbReference type="EC" id="1.1.1.22" evidence="3 7"/>
<evidence type="ECO:0000256" key="6">
    <source>
        <dbReference type="ARBA" id="ARBA00047473"/>
    </source>
</evidence>
<dbReference type="Proteomes" id="UP001596337">
    <property type="component" value="Unassembled WGS sequence"/>
</dbReference>
<organism evidence="9 10">
    <name type="scientific">Haloechinothrix salitolerans</name>
    <dbReference type="NCBI Taxonomy" id="926830"/>
    <lineage>
        <taxon>Bacteria</taxon>
        <taxon>Bacillati</taxon>
        <taxon>Actinomycetota</taxon>
        <taxon>Actinomycetes</taxon>
        <taxon>Pseudonocardiales</taxon>
        <taxon>Pseudonocardiaceae</taxon>
        <taxon>Haloechinothrix</taxon>
    </lineage>
</organism>
<dbReference type="InterPro" id="IPR014027">
    <property type="entry name" value="UDP-Glc/GDP-Man_DH_C"/>
</dbReference>
<dbReference type="Pfam" id="PF00984">
    <property type="entry name" value="UDPG_MGDP_dh"/>
    <property type="match status" value="1"/>
</dbReference>
<comment type="similarity">
    <text evidence="2 7">Belongs to the UDP-glucose/GDP-mannose dehydrogenase family.</text>
</comment>
<reference evidence="10" key="1">
    <citation type="journal article" date="2019" name="Int. J. Syst. Evol. Microbiol.">
        <title>The Global Catalogue of Microorganisms (GCM) 10K type strain sequencing project: providing services to taxonomists for standard genome sequencing and annotation.</title>
        <authorList>
            <consortium name="The Broad Institute Genomics Platform"/>
            <consortium name="The Broad Institute Genome Sequencing Center for Infectious Disease"/>
            <person name="Wu L."/>
            <person name="Ma J."/>
        </authorList>
    </citation>
    <scope>NUCLEOTIDE SEQUENCE [LARGE SCALE GENOMIC DNA]</scope>
    <source>
        <strain evidence="10">KCTC 32255</strain>
    </source>
</reference>